<dbReference type="OrthoDB" id="5241249at2"/>
<dbReference type="AlphaFoldDB" id="C5C3H0"/>
<feature type="domain" description="GAF" evidence="5">
    <location>
        <begin position="186"/>
        <end position="334"/>
    </location>
</feature>
<dbReference type="CDD" id="cd16917">
    <property type="entry name" value="HATPase_UhpB-NarQ-NarX-like"/>
    <property type="match status" value="1"/>
</dbReference>
<evidence type="ECO:0000313" key="7">
    <source>
        <dbReference type="Proteomes" id="UP000007962"/>
    </source>
</evidence>
<proteinExistence type="predicted"/>
<dbReference type="KEGG" id="bcv:Bcav_1613"/>
<dbReference type="GO" id="GO:0000155">
    <property type="term" value="F:phosphorelay sensor kinase activity"/>
    <property type="evidence" value="ECO:0007669"/>
    <property type="project" value="InterPro"/>
</dbReference>
<dbReference type="Pfam" id="PF13185">
    <property type="entry name" value="GAF_2"/>
    <property type="match status" value="1"/>
</dbReference>
<dbReference type="SUPFAM" id="SSF55781">
    <property type="entry name" value="GAF domain-like"/>
    <property type="match status" value="2"/>
</dbReference>
<organism evidence="6 7">
    <name type="scientific">Beutenbergia cavernae (strain ATCC BAA-8 / DSM 12333 / CCUG 43141 / JCM 11478 / NBRC 16432 / NCIMB 13614 / HKI 0122)</name>
    <dbReference type="NCBI Taxonomy" id="471853"/>
    <lineage>
        <taxon>Bacteria</taxon>
        <taxon>Bacillati</taxon>
        <taxon>Actinomycetota</taxon>
        <taxon>Actinomycetes</taxon>
        <taxon>Micrococcales</taxon>
        <taxon>Beutenbergiaceae</taxon>
        <taxon>Beutenbergia</taxon>
    </lineage>
</organism>
<name>C5C3H0_BEUC1</name>
<dbReference type="eggNOG" id="COG2203">
    <property type="taxonomic scope" value="Bacteria"/>
</dbReference>
<dbReference type="Gene3D" id="3.30.565.10">
    <property type="entry name" value="Histidine kinase-like ATPase, C-terminal domain"/>
    <property type="match status" value="1"/>
</dbReference>
<feature type="domain" description="GAF" evidence="5">
    <location>
        <begin position="21"/>
        <end position="165"/>
    </location>
</feature>
<dbReference type="InterPro" id="IPR050482">
    <property type="entry name" value="Sensor_HK_TwoCompSys"/>
</dbReference>
<keyword evidence="1" id="KW-0808">Transferase</keyword>
<feature type="signal peptide" evidence="4">
    <location>
        <begin position="1"/>
        <end position="17"/>
    </location>
</feature>
<dbReference type="GO" id="GO:0016020">
    <property type="term" value="C:membrane"/>
    <property type="evidence" value="ECO:0007669"/>
    <property type="project" value="InterPro"/>
</dbReference>
<evidence type="ECO:0000256" key="2">
    <source>
        <dbReference type="ARBA" id="ARBA00022777"/>
    </source>
</evidence>
<dbReference type="Gene3D" id="1.20.5.1930">
    <property type="match status" value="1"/>
</dbReference>
<dbReference type="STRING" id="471853.Bcav_1613"/>
<dbReference type="Pfam" id="PF13581">
    <property type="entry name" value="HATPase_c_2"/>
    <property type="match status" value="1"/>
</dbReference>
<keyword evidence="3" id="KW-0902">Two-component regulatory system</keyword>
<dbReference type="GO" id="GO:0046983">
    <property type="term" value="F:protein dimerization activity"/>
    <property type="evidence" value="ECO:0007669"/>
    <property type="project" value="InterPro"/>
</dbReference>
<dbReference type="PANTHER" id="PTHR24421">
    <property type="entry name" value="NITRATE/NITRITE SENSOR PROTEIN NARX-RELATED"/>
    <property type="match status" value="1"/>
</dbReference>
<dbReference type="InterPro" id="IPR003018">
    <property type="entry name" value="GAF"/>
</dbReference>
<dbReference type="SMART" id="SM00065">
    <property type="entry name" value="GAF"/>
    <property type="match status" value="2"/>
</dbReference>
<dbReference type="InterPro" id="IPR011712">
    <property type="entry name" value="Sig_transdc_His_kin_sub3_dim/P"/>
</dbReference>
<dbReference type="InterPro" id="IPR003594">
    <property type="entry name" value="HATPase_dom"/>
</dbReference>
<evidence type="ECO:0000256" key="3">
    <source>
        <dbReference type="ARBA" id="ARBA00023012"/>
    </source>
</evidence>
<accession>C5C3H0</accession>
<dbReference type="InterPro" id="IPR036890">
    <property type="entry name" value="HATPase_C_sf"/>
</dbReference>
<gene>
    <name evidence="6" type="ordered locus">Bcav_1613</name>
</gene>
<dbReference type="Gene3D" id="3.30.450.40">
    <property type="match status" value="2"/>
</dbReference>
<feature type="chain" id="PRO_5039419469" evidence="4">
    <location>
        <begin position="18"/>
        <end position="550"/>
    </location>
</feature>
<dbReference type="Proteomes" id="UP000007962">
    <property type="component" value="Chromosome"/>
</dbReference>
<dbReference type="PANTHER" id="PTHR24421:SF56">
    <property type="entry name" value="OXYGEN SENSOR HISTIDINE KINASE RESPONSE REGULATOR DOST"/>
    <property type="match status" value="1"/>
</dbReference>
<dbReference type="SUPFAM" id="SSF55874">
    <property type="entry name" value="ATPase domain of HSP90 chaperone/DNA topoisomerase II/histidine kinase"/>
    <property type="match status" value="1"/>
</dbReference>
<dbReference type="HOGENOM" id="CLU_034370_1_0_11"/>
<evidence type="ECO:0000256" key="4">
    <source>
        <dbReference type="SAM" id="SignalP"/>
    </source>
</evidence>
<dbReference type="InterPro" id="IPR029016">
    <property type="entry name" value="GAF-like_dom_sf"/>
</dbReference>
<keyword evidence="4" id="KW-0732">Signal</keyword>
<dbReference type="EMBL" id="CP001618">
    <property type="protein sequence ID" value="ACQ79869.1"/>
    <property type="molecule type" value="Genomic_DNA"/>
</dbReference>
<reference evidence="6 7" key="1">
    <citation type="journal article" date="2009" name="Stand. Genomic Sci.">
        <title>Complete genome sequence of Beutenbergia cavernae type strain (HKI 0122).</title>
        <authorList>
            <person name="Land M."/>
            <person name="Pukall R."/>
            <person name="Abt B."/>
            <person name="Goker M."/>
            <person name="Rohde M."/>
            <person name="Glavina Del Rio T."/>
            <person name="Tice H."/>
            <person name="Copeland A."/>
            <person name="Cheng J.F."/>
            <person name="Lucas S."/>
            <person name="Chen F."/>
            <person name="Nolan M."/>
            <person name="Bruce D."/>
            <person name="Goodwin L."/>
            <person name="Pitluck S."/>
            <person name="Ivanova N."/>
            <person name="Mavromatis K."/>
            <person name="Ovchinnikova G."/>
            <person name="Pati A."/>
            <person name="Chen A."/>
            <person name="Palaniappan K."/>
            <person name="Hauser L."/>
            <person name="Chang Y.J."/>
            <person name="Jefferies C.C."/>
            <person name="Saunders E."/>
            <person name="Brettin T."/>
            <person name="Detter J.C."/>
            <person name="Han C."/>
            <person name="Chain P."/>
            <person name="Bristow J."/>
            <person name="Eisen J.A."/>
            <person name="Markowitz V."/>
            <person name="Hugenholtz P."/>
            <person name="Kyrpides N.C."/>
            <person name="Klenk H.P."/>
            <person name="Lapidus A."/>
        </authorList>
    </citation>
    <scope>NUCLEOTIDE SEQUENCE [LARGE SCALE GENOMIC DNA]</scope>
    <source>
        <strain evidence="7">ATCC BAA-8 / DSM 12333 / NBRC 16432</strain>
    </source>
</reference>
<evidence type="ECO:0000259" key="5">
    <source>
        <dbReference type="SMART" id="SM00065"/>
    </source>
</evidence>
<protein>
    <submittedName>
        <fullName evidence="6">GAF sensor signal transduction histidine kinase</fullName>
    </submittedName>
</protein>
<dbReference type="eggNOG" id="COG4585">
    <property type="taxonomic scope" value="Bacteria"/>
</dbReference>
<keyword evidence="2 6" id="KW-0418">Kinase</keyword>
<dbReference type="Pfam" id="PF07730">
    <property type="entry name" value="HisKA_3"/>
    <property type="match status" value="1"/>
</dbReference>
<evidence type="ECO:0000313" key="6">
    <source>
        <dbReference type="EMBL" id="ACQ79869.1"/>
    </source>
</evidence>
<evidence type="ECO:0000256" key="1">
    <source>
        <dbReference type="ARBA" id="ARBA00022679"/>
    </source>
</evidence>
<dbReference type="Pfam" id="PF01590">
    <property type="entry name" value="GAF"/>
    <property type="match status" value="1"/>
</dbReference>
<sequence>MTWMASSTLLTHALALAGQLDAPSALEELLAAARTHTGATYAAIAVLDPYGETNTFMHRGMSSEVVAALPHPPRGHGVLSAIPADGVLVLDDLTAAPEFEGFPAGHPPMRTFLGASVSVGDVLLGRLYLTEKPGGFTDEDVETVELLAAAAGIAIENARLYGEAARRERWRSVSQEITAALLEGSDEEEVLPLVARRLREAADADTAVIVLPSLDGAWVAEIVDGVGAADLVGSALPPSGPAMETLRTGAGKLVDSISREADRFIPQARRFERALYAPLRASRADDDAPSLGVLILFRLPGRLPFTGGDLAIAEDVAAQAALALRLAAARHAEDVATLLGERARIARDLHDLAIQQLFATGMRLERAATTAAAAERALIEESIADVDESVRQIRGIVRSLRDRDEHLPVVERLVQEASIARTALGFAPSMLLTLDGAPMHDVEPRGDAATEIAARLGEQAADDVVAVVREGLANVARHARATSAQVEVAVEPRQVRVVVTDDGVGPDPDPERRSGLANLEARARDAHGSSRLTPGPGGRGSVLRWAALLD</sequence>
<keyword evidence="7" id="KW-1185">Reference proteome</keyword>